<dbReference type="Proteomes" id="UP001652581">
    <property type="component" value="Chromosome 6"/>
</dbReference>
<keyword evidence="1" id="KW-1185">Reference proteome</keyword>
<evidence type="ECO:0000313" key="1">
    <source>
        <dbReference type="Proteomes" id="UP001652581"/>
    </source>
</evidence>
<organism evidence="1 2">
    <name type="scientific">Vicugna pacos</name>
    <name type="common">Alpaca</name>
    <name type="synonym">Lama pacos</name>
    <dbReference type="NCBI Taxonomy" id="30538"/>
    <lineage>
        <taxon>Eukaryota</taxon>
        <taxon>Metazoa</taxon>
        <taxon>Chordata</taxon>
        <taxon>Craniata</taxon>
        <taxon>Vertebrata</taxon>
        <taxon>Euteleostomi</taxon>
        <taxon>Mammalia</taxon>
        <taxon>Eutheria</taxon>
        <taxon>Laurasiatheria</taxon>
        <taxon>Artiodactyla</taxon>
        <taxon>Tylopoda</taxon>
        <taxon>Camelidae</taxon>
        <taxon>Vicugna</taxon>
    </lineage>
</organism>
<reference evidence="2" key="1">
    <citation type="submission" date="2025-08" db="UniProtKB">
        <authorList>
            <consortium name="RefSeq"/>
        </authorList>
    </citation>
    <scope>IDENTIFICATION</scope>
</reference>
<protein>
    <submittedName>
        <fullName evidence="2">Uncharacterized protein</fullName>
    </submittedName>
</protein>
<dbReference type="RefSeq" id="XP_072819998.1">
    <property type="nucleotide sequence ID" value="XM_072963897.1"/>
</dbReference>
<proteinExistence type="predicted"/>
<evidence type="ECO:0000313" key="2">
    <source>
        <dbReference type="RefSeq" id="XP_072819998.1"/>
    </source>
</evidence>
<gene>
    <name evidence="2" type="primary">LOC116280946</name>
</gene>
<name>A0ABM5DGG8_VICPA</name>
<sequence length="259" mass="28644">MWIKDGKHMGQTFSPAPSFPLLSHIWAELIRNPEYSFPWHASSSRANLSLCARTLTQATPPDLSKNQSTRAFLPSSHFGLALVPALLCPEAPVSGKTDKAKDGLTGKVFVKRTEGCERQLELGAHSISQWVLDGWILTVPRKALSQKALGRNISFKQTTSVASKHVHGDIIISMSLTGISMRKARSGGQTCPCSAGSEVLTVGETVHRWLGRRELWWNWLMYALDTLEVRARARKNLNSSPHDCGALVLRYKGPKLSQF</sequence>
<dbReference type="GeneID" id="116280946"/>
<accession>A0ABM5DGG8</accession>